<dbReference type="AlphaFoldDB" id="A0A447KLC5"/>
<evidence type="ECO:0000313" key="1">
    <source>
        <dbReference type="EMBL" id="VDZ52244.1"/>
    </source>
</evidence>
<dbReference type="EMBL" id="LR134117">
    <property type="protein sequence ID" value="VDZ52244.1"/>
    <property type="molecule type" value="Genomic_DNA"/>
</dbReference>
<accession>A0A447KLC5</accession>
<protein>
    <submittedName>
        <fullName evidence="1">Uncharacterized protein</fullName>
    </submittedName>
</protein>
<reference evidence="1 2" key="1">
    <citation type="submission" date="2018-12" db="EMBL/GenBank/DDBJ databases">
        <authorList>
            <consortium name="Pathogen Informatics"/>
        </authorList>
    </citation>
    <scope>NUCLEOTIDE SEQUENCE [LARGE SCALE GENOMIC DNA]</scope>
    <source>
        <strain evidence="1 2">NCTC11214</strain>
    </source>
</reference>
<gene>
    <name evidence="1" type="ORF">NCTC11214_00602</name>
</gene>
<evidence type="ECO:0000313" key="2">
    <source>
        <dbReference type="Proteomes" id="UP000281391"/>
    </source>
</evidence>
<name>A0A447KLC5_SEROD</name>
<proteinExistence type="predicted"/>
<dbReference type="KEGG" id="sof:NCTC11214_00602"/>
<organism evidence="1 2">
    <name type="scientific">Serratia odorifera</name>
    <dbReference type="NCBI Taxonomy" id="618"/>
    <lineage>
        <taxon>Bacteria</taxon>
        <taxon>Pseudomonadati</taxon>
        <taxon>Pseudomonadota</taxon>
        <taxon>Gammaproteobacteria</taxon>
        <taxon>Enterobacterales</taxon>
        <taxon>Yersiniaceae</taxon>
        <taxon>Serratia</taxon>
    </lineage>
</organism>
<dbReference type="Proteomes" id="UP000281391">
    <property type="component" value="Chromosome"/>
</dbReference>
<sequence>MAVAPADMHAEWVTPQQWLNSVVSEGWRLLWLTLPDGRSAALVPVSGVTNSAAMQTLAQQVPGRRLD</sequence>